<dbReference type="PANTHER" id="PTHR10196">
    <property type="entry name" value="SUGAR KINASE"/>
    <property type="match status" value="1"/>
</dbReference>
<keyword evidence="3" id="KW-0547">Nucleotide-binding</keyword>
<dbReference type="Pfam" id="PF00370">
    <property type="entry name" value="FGGY_N"/>
    <property type="match status" value="1"/>
</dbReference>
<dbReference type="InterPro" id="IPR000577">
    <property type="entry name" value="Carb_kinase_FGGY"/>
</dbReference>
<dbReference type="InterPro" id="IPR043129">
    <property type="entry name" value="ATPase_NBD"/>
</dbReference>
<keyword evidence="5" id="KW-0067">ATP-binding</keyword>
<dbReference type="PROSITE" id="PS00445">
    <property type="entry name" value="FGGY_KINASES_2"/>
    <property type="match status" value="1"/>
</dbReference>
<comment type="similarity">
    <text evidence="1">Belongs to the FGGY kinase family.</text>
</comment>
<dbReference type="GO" id="GO:0004370">
    <property type="term" value="F:glycerol kinase activity"/>
    <property type="evidence" value="ECO:0007669"/>
    <property type="project" value="TreeGrafter"/>
</dbReference>
<dbReference type="InterPro" id="IPR018483">
    <property type="entry name" value="Carb_kinase_FGGY_CS"/>
</dbReference>
<evidence type="ECO:0000256" key="3">
    <source>
        <dbReference type="ARBA" id="ARBA00022741"/>
    </source>
</evidence>
<evidence type="ECO:0000259" key="7">
    <source>
        <dbReference type="Pfam" id="PF00370"/>
    </source>
</evidence>
<evidence type="ECO:0000256" key="2">
    <source>
        <dbReference type="ARBA" id="ARBA00022679"/>
    </source>
</evidence>
<reference evidence="9" key="1">
    <citation type="submission" date="2020-05" db="EMBL/GenBank/DDBJ databases">
        <authorList>
            <person name="Chiriac C."/>
            <person name="Salcher M."/>
            <person name="Ghai R."/>
            <person name="Kavagutti S V."/>
        </authorList>
    </citation>
    <scope>NUCLEOTIDE SEQUENCE</scope>
</reference>
<dbReference type="InterPro" id="IPR018485">
    <property type="entry name" value="FGGY_C"/>
</dbReference>
<evidence type="ECO:0000313" key="9">
    <source>
        <dbReference type="EMBL" id="CAB4647527.1"/>
    </source>
</evidence>
<accession>A0A6J6KCN7</accession>
<dbReference type="GO" id="GO:0019563">
    <property type="term" value="P:glycerol catabolic process"/>
    <property type="evidence" value="ECO:0007669"/>
    <property type="project" value="TreeGrafter"/>
</dbReference>
<feature type="domain" description="Carbohydrate kinase FGGY C-terminal" evidence="8">
    <location>
        <begin position="240"/>
        <end position="433"/>
    </location>
</feature>
<evidence type="ECO:0000256" key="5">
    <source>
        <dbReference type="ARBA" id="ARBA00022840"/>
    </source>
</evidence>
<evidence type="ECO:0000256" key="1">
    <source>
        <dbReference type="ARBA" id="ARBA00009156"/>
    </source>
</evidence>
<dbReference type="PIRSF" id="PIRSF000538">
    <property type="entry name" value="GlpK"/>
    <property type="match status" value="1"/>
</dbReference>
<dbReference type="SUPFAM" id="SSF53067">
    <property type="entry name" value="Actin-like ATPase domain"/>
    <property type="match status" value="2"/>
</dbReference>
<evidence type="ECO:0000256" key="4">
    <source>
        <dbReference type="ARBA" id="ARBA00022777"/>
    </source>
</evidence>
<dbReference type="AlphaFoldDB" id="A0A6J6KCN7"/>
<evidence type="ECO:0000256" key="6">
    <source>
        <dbReference type="ARBA" id="ARBA00043149"/>
    </source>
</evidence>
<feature type="domain" description="Carbohydrate kinase FGGY N-terminal" evidence="7">
    <location>
        <begin position="4"/>
        <end position="231"/>
    </location>
</feature>
<keyword evidence="4" id="KW-0418">Kinase</keyword>
<name>A0A6J6KCN7_9ZZZZ</name>
<sequence>MKTLVLDIGTSGLRAAIVHPDGSLSDLHYESFPPHSPAPGLVEFDASAMYEAVHRVACKALEQHDVTAVGLTCQRASTIVWRASTGQPVGPGLGWQDLRTVGECIMMRHTHGIAVAPNQTATKASWILKNLLNDDERHSNDILIGTVDTWLVWKLTRGAAHVTDHTNAAVTGLTVASGIQWDETTCAAFDILPTQLPRIVDTMGFIADASDLPGTPPLMAIAGDQQASLVGQGCITPGQAKITFGTGGMLDVYVGEHTPTQSSRSSAGTFPIVAFSRDQQLHYGTEAIMLSAGSNIEWLCHDMGLIATPEESDAIAASCASSDGVMYVPALVGLGTPYWDYGARGSLFGITRGTTRAHIVRAVLEGIAHRGADLVEAAEADSALTIGELRIDGGMSRNATFVQSLANASNRPVKVSAHAEATTLGAGFLAGAASGQWSHLNEAISTLQWAKSVDPLGNSELGRQQWAEAISRSRSWIPDLSALDF</sequence>
<gene>
    <name evidence="9" type="ORF">UFOPK2169_00540</name>
</gene>
<dbReference type="Pfam" id="PF02782">
    <property type="entry name" value="FGGY_C"/>
    <property type="match status" value="1"/>
</dbReference>
<proteinExistence type="inferred from homology"/>
<protein>
    <recommendedName>
        <fullName evidence="6">ATP:glycerol 3-phosphotransferase</fullName>
    </recommendedName>
</protein>
<dbReference type="GO" id="GO:0005524">
    <property type="term" value="F:ATP binding"/>
    <property type="evidence" value="ECO:0007669"/>
    <property type="project" value="UniProtKB-KW"/>
</dbReference>
<organism evidence="9">
    <name type="scientific">freshwater metagenome</name>
    <dbReference type="NCBI Taxonomy" id="449393"/>
    <lineage>
        <taxon>unclassified sequences</taxon>
        <taxon>metagenomes</taxon>
        <taxon>ecological metagenomes</taxon>
    </lineage>
</organism>
<dbReference type="EMBL" id="CAEZWE010000015">
    <property type="protein sequence ID" value="CAB4647527.1"/>
    <property type="molecule type" value="Genomic_DNA"/>
</dbReference>
<keyword evidence="2" id="KW-0808">Transferase</keyword>
<dbReference type="Gene3D" id="3.30.420.40">
    <property type="match status" value="2"/>
</dbReference>
<dbReference type="InterPro" id="IPR018484">
    <property type="entry name" value="FGGY_N"/>
</dbReference>
<dbReference type="PANTHER" id="PTHR10196:SF69">
    <property type="entry name" value="GLYCEROL KINASE"/>
    <property type="match status" value="1"/>
</dbReference>
<dbReference type="GO" id="GO:0005829">
    <property type="term" value="C:cytosol"/>
    <property type="evidence" value="ECO:0007669"/>
    <property type="project" value="TreeGrafter"/>
</dbReference>
<evidence type="ECO:0000259" key="8">
    <source>
        <dbReference type="Pfam" id="PF02782"/>
    </source>
</evidence>